<evidence type="ECO:0000313" key="1">
    <source>
        <dbReference type="EMBL" id="KAJ5453694.1"/>
    </source>
</evidence>
<dbReference type="GeneID" id="81598275"/>
<dbReference type="Proteomes" id="UP001213681">
    <property type="component" value="Unassembled WGS sequence"/>
</dbReference>
<comment type="caution">
    <text evidence="1">The sequence shown here is derived from an EMBL/GenBank/DDBJ whole genome shotgun (WGS) entry which is preliminary data.</text>
</comment>
<organism evidence="1 2">
    <name type="scientific">Penicillium daleae</name>
    <dbReference type="NCBI Taxonomy" id="63821"/>
    <lineage>
        <taxon>Eukaryota</taxon>
        <taxon>Fungi</taxon>
        <taxon>Dikarya</taxon>
        <taxon>Ascomycota</taxon>
        <taxon>Pezizomycotina</taxon>
        <taxon>Eurotiomycetes</taxon>
        <taxon>Eurotiomycetidae</taxon>
        <taxon>Eurotiales</taxon>
        <taxon>Aspergillaceae</taxon>
        <taxon>Penicillium</taxon>
    </lineage>
</organism>
<dbReference type="EMBL" id="JAPVEA010000005">
    <property type="protein sequence ID" value="KAJ5453694.1"/>
    <property type="molecule type" value="Genomic_DNA"/>
</dbReference>
<dbReference type="AlphaFoldDB" id="A0AAD6C8S6"/>
<keyword evidence="2" id="KW-1185">Reference proteome</keyword>
<proteinExistence type="predicted"/>
<evidence type="ECO:0000313" key="2">
    <source>
        <dbReference type="Proteomes" id="UP001213681"/>
    </source>
</evidence>
<name>A0AAD6C8S6_9EURO</name>
<reference evidence="1" key="1">
    <citation type="submission" date="2022-12" db="EMBL/GenBank/DDBJ databases">
        <authorList>
            <person name="Petersen C."/>
        </authorList>
    </citation>
    <scope>NUCLEOTIDE SEQUENCE</scope>
    <source>
        <strain evidence="1">IBT 16125</strain>
    </source>
</reference>
<dbReference type="RefSeq" id="XP_056766650.1">
    <property type="nucleotide sequence ID" value="XM_056908032.1"/>
</dbReference>
<accession>A0AAD6C8S6</accession>
<sequence>MPKNTSTPNPKGATELPKALGYELKEIQEMHERMNFSISQMIRTAGAMTLGELHEYCRIAEIVNHRAAVLRNQLESIDRIRLNEICKKLWDVEWSAKRLSGIYWTHATLFSGWMEELRKQSSQEASHLQSLLHDPIFEPLRVNGVGVVYQNDPDISPYTPDNFRQMADRSCLQTDAVELPRAPQMPSPYATCPAPLLGDGLVTYHRQPTASKLRNPPQTPTINPALLQLRGPTSIMN</sequence>
<reference evidence="1" key="2">
    <citation type="journal article" date="2023" name="IMA Fungus">
        <title>Comparative genomic study of the Penicillium genus elucidates a diverse pangenome and 15 lateral gene transfer events.</title>
        <authorList>
            <person name="Petersen C."/>
            <person name="Sorensen T."/>
            <person name="Nielsen M.R."/>
            <person name="Sondergaard T.E."/>
            <person name="Sorensen J.L."/>
            <person name="Fitzpatrick D.A."/>
            <person name="Frisvad J.C."/>
            <person name="Nielsen K.L."/>
        </authorList>
    </citation>
    <scope>NUCLEOTIDE SEQUENCE</scope>
    <source>
        <strain evidence="1">IBT 16125</strain>
    </source>
</reference>
<gene>
    <name evidence="1" type="ORF">N7458_004650</name>
</gene>
<protein>
    <submittedName>
        <fullName evidence="1">Uncharacterized protein</fullName>
    </submittedName>
</protein>